<feature type="region of interest" description="Disordered" evidence="1">
    <location>
        <begin position="29"/>
        <end position="54"/>
    </location>
</feature>
<feature type="compositionally biased region" description="Polar residues" evidence="1">
    <location>
        <begin position="41"/>
        <end position="54"/>
    </location>
</feature>
<dbReference type="EMBL" id="SWJQ01000463">
    <property type="protein sequence ID" value="TRZ14071.1"/>
    <property type="molecule type" value="Genomic_DNA"/>
</dbReference>
<sequence length="54" mass="5745">VLEVKPTEGGGTCPRTCCVSANFVYQRDKKSQHLKERGSKDSPSCNNSSATGVS</sequence>
<feature type="non-terminal residue" evidence="2">
    <location>
        <position position="1"/>
    </location>
</feature>
<comment type="caution">
    <text evidence="2">The sequence shown here is derived from an EMBL/GenBank/DDBJ whole genome shotgun (WGS) entry which is preliminary data.</text>
</comment>
<dbReference type="AlphaFoldDB" id="A0A8K1LHM4"/>
<keyword evidence="3" id="KW-1185">Reference proteome</keyword>
<dbReference type="Proteomes" id="UP000796761">
    <property type="component" value="Unassembled WGS sequence"/>
</dbReference>
<name>A0A8K1LHM4_9PASS</name>
<proteinExistence type="predicted"/>
<gene>
    <name evidence="2" type="ORF">HGM15179_013040</name>
</gene>
<evidence type="ECO:0000256" key="1">
    <source>
        <dbReference type="SAM" id="MobiDB-lite"/>
    </source>
</evidence>
<accession>A0A8K1LHM4</accession>
<reference evidence="2" key="1">
    <citation type="submission" date="2019-04" db="EMBL/GenBank/DDBJ databases">
        <title>Genome assembly of Zosterops borbonicus 15179.</title>
        <authorList>
            <person name="Leroy T."/>
            <person name="Anselmetti Y."/>
            <person name="Tilak M.-K."/>
            <person name="Nabholz B."/>
        </authorList>
    </citation>
    <scope>NUCLEOTIDE SEQUENCE</scope>
    <source>
        <strain evidence="2">HGM_15179</strain>
        <tissue evidence="2">Muscle</tissue>
    </source>
</reference>
<feature type="non-terminal residue" evidence="2">
    <location>
        <position position="54"/>
    </location>
</feature>
<organism evidence="2 3">
    <name type="scientific">Zosterops borbonicus</name>
    <dbReference type="NCBI Taxonomy" id="364589"/>
    <lineage>
        <taxon>Eukaryota</taxon>
        <taxon>Metazoa</taxon>
        <taxon>Chordata</taxon>
        <taxon>Craniata</taxon>
        <taxon>Vertebrata</taxon>
        <taxon>Euteleostomi</taxon>
        <taxon>Archelosauria</taxon>
        <taxon>Archosauria</taxon>
        <taxon>Dinosauria</taxon>
        <taxon>Saurischia</taxon>
        <taxon>Theropoda</taxon>
        <taxon>Coelurosauria</taxon>
        <taxon>Aves</taxon>
        <taxon>Neognathae</taxon>
        <taxon>Neoaves</taxon>
        <taxon>Telluraves</taxon>
        <taxon>Australaves</taxon>
        <taxon>Passeriformes</taxon>
        <taxon>Sylvioidea</taxon>
        <taxon>Zosteropidae</taxon>
        <taxon>Zosterops</taxon>
    </lineage>
</organism>
<evidence type="ECO:0000313" key="3">
    <source>
        <dbReference type="Proteomes" id="UP000796761"/>
    </source>
</evidence>
<evidence type="ECO:0000313" key="2">
    <source>
        <dbReference type="EMBL" id="TRZ14071.1"/>
    </source>
</evidence>
<feature type="compositionally biased region" description="Basic and acidic residues" evidence="1">
    <location>
        <begin position="29"/>
        <end position="40"/>
    </location>
</feature>
<protein>
    <submittedName>
        <fullName evidence="2">Uncharacterized protein</fullName>
    </submittedName>
</protein>